<dbReference type="Proteomes" id="UP000249799">
    <property type="component" value="Chromosome"/>
</dbReference>
<protein>
    <submittedName>
        <fullName evidence="2">Uncharacterized protein</fullName>
    </submittedName>
</protein>
<dbReference type="KEGG" id="bsed:DN745_09730"/>
<name>A0A2Z4FL31_9DELT</name>
<sequence>MLLSGCEQLASAQTLPVMDAYGPSDAGIITPPADVGTQENTLPNFDSADVGASDFSPPEADEPEFELPDFSPPPTNSPLLAPPSLQNSTSQESAPEEPESQNTPPPAGEDSERELLRAPTRGSGKNTPPDYMIRRRPKPA</sequence>
<feature type="compositionally biased region" description="Low complexity" evidence="1">
    <location>
        <begin position="77"/>
        <end position="93"/>
    </location>
</feature>
<evidence type="ECO:0000313" key="3">
    <source>
        <dbReference type="Proteomes" id="UP000249799"/>
    </source>
</evidence>
<proteinExistence type="predicted"/>
<organism evidence="2 3">
    <name type="scientific">Bradymonas sediminis</name>
    <dbReference type="NCBI Taxonomy" id="1548548"/>
    <lineage>
        <taxon>Bacteria</taxon>
        <taxon>Deltaproteobacteria</taxon>
        <taxon>Bradymonadales</taxon>
        <taxon>Bradymonadaceae</taxon>
        <taxon>Bradymonas</taxon>
    </lineage>
</organism>
<reference evidence="2 3" key="1">
    <citation type="submission" date="2018-06" db="EMBL/GenBank/DDBJ databases">
        <title>Lujinxingia sediminis gen. nov. sp. nov., a new facultative anaerobic member of the class Deltaproteobacteria, and proposal of Lujinxingaceae fam. nov.</title>
        <authorList>
            <person name="Guo L.-Y."/>
            <person name="Li C.-M."/>
            <person name="Wang S."/>
            <person name="Du Z.-J."/>
        </authorList>
    </citation>
    <scope>NUCLEOTIDE SEQUENCE [LARGE SCALE GENOMIC DNA]</scope>
    <source>
        <strain evidence="2 3">FA350</strain>
    </source>
</reference>
<dbReference type="EMBL" id="CP030032">
    <property type="protein sequence ID" value="AWV89602.1"/>
    <property type="molecule type" value="Genomic_DNA"/>
</dbReference>
<keyword evidence="3" id="KW-1185">Reference proteome</keyword>
<accession>A0A2Z4FL31</accession>
<dbReference type="AlphaFoldDB" id="A0A2Z4FL31"/>
<evidence type="ECO:0000313" key="2">
    <source>
        <dbReference type="EMBL" id="AWV89602.1"/>
    </source>
</evidence>
<evidence type="ECO:0000256" key="1">
    <source>
        <dbReference type="SAM" id="MobiDB-lite"/>
    </source>
</evidence>
<feature type="region of interest" description="Disordered" evidence="1">
    <location>
        <begin position="18"/>
        <end position="140"/>
    </location>
</feature>
<gene>
    <name evidence="2" type="ORF">DN745_09730</name>
</gene>